<dbReference type="GO" id="GO:0030964">
    <property type="term" value="C:NADH dehydrogenase complex"/>
    <property type="evidence" value="ECO:0007669"/>
    <property type="project" value="TreeGrafter"/>
</dbReference>
<evidence type="ECO:0000256" key="5">
    <source>
        <dbReference type="ARBA" id="ARBA00022989"/>
    </source>
</evidence>
<dbReference type="EC" id="7.1.1.-" evidence="7"/>
<sequence length="208" mass="23581">MDDVSQISEFGKILIFLITGIILVCLLFVTNRILAPNHPNYEKQTTYECGEEPTGSAWLPFNSRFYVIALVFLLFDVEMVFVFPWATVFGNRELLQIDARWGWVALTEMFIFLGILILGLVYVWRKGDLDWIKPNVITPKTDTQVPQSLYEQLNREQSDFKVRNFSLELAAPVAVNAPVVAAAATSETATPIKKPMFKPSFKKPTNDA</sequence>
<dbReference type="RefSeq" id="WP_191164746.1">
    <property type="nucleotide sequence ID" value="NZ_JACWMX010000007.1"/>
</dbReference>
<dbReference type="AlphaFoldDB" id="A0A926NZZ4"/>
<keyword evidence="6 7" id="KW-0472">Membrane</keyword>
<evidence type="ECO:0000256" key="7">
    <source>
        <dbReference type="HAMAP-Rule" id="MF_01394"/>
    </source>
</evidence>
<comment type="caution">
    <text evidence="9">The sequence shown here is derived from an EMBL/GenBank/DDBJ whole genome shotgun (WGS) entry which is preliminary data.</text>
</comment>
<proteinExistence type="inferred from homology"/>
<feature type="transmembrane region" description="Helical" evidence="7">
    <location>
        <begin position="65"/>
        <end position="89"/>
    </location>
</feature>
<comment type="similarity">
    <text evidence="2 7 8">Belongs to the complex I subunit 3 family.</text>
</comment>
<dbReference type="InterPro" id="IPR038430">
    <property type="entry name" value="NDAH_ubi_oxred_su3_sf"/>
</dbReference>
<name>A0A926NZZ4_9SPHI</name>
<keyword evidence="10" id="KW-1185">Reference proteome</keyword>
<evidence type="ECO:0000256" key="8">
    <source>
        <dbReference type="RuleBase" id="RU003639"/>
    </source>
</evidence>
<dbReference type="Proteomes" id="UP000619078">
    <property type="component" value="Unassembled WGS sequence"/>
</dbReference>
<dbReference type="Gene3D" id="1.20.58.1610">
    <property type="entry name" value="NADH:ubiquinone/plastoquinone oxidoreductase, chain 3"/>
    <property type="match status" value="1"/>
</dbReference>
<evidence type="ECO:0000256" key="3">
    <source>
        <dbReference type="ARBA" id="ARBA00022448"/>
    </source>
</evidence>
<dbReference type="EMBL" id="JACWMX010000007">
    <property type="protein sequence ID" value="MBD1394789.1"/>
    <property type="molecule type" value="Genomic_DNA"/>
</dbReference>
<keyword evidence="5 7" id="KW-1133">Transmembrane helix</keyword>
<feature type="transmembrane region" description="Helical" evidence="7">
    <location>
        <begin position="101"/>
        <end position="124"/>
    </location>
</feature>
<comment type="catalytic activity">
    <reaction evidence="7 8">
        <text>a quinone + NADH + 5 H(+)(in) = a quinol + NAD(+) + 4 H(+)(out)</text>
        <dbReference type="Rhea" id="RHEA:57888"/>
        <dbReference type="ChEBI" id="CHEBI:15378"/>
        <dbReference type="ChEBI" id="CHEBI:24646"/>
        <dbReference type="ChEBI" id="CHEBI:57540"/>
        <dbReference type="ChEBI" id="CHEBI:57945"/>
        <dbReference type="ChEBI" id="CHEBI:132124"/>
    </reaction>
</comment>
<comment type="function">
    <text evidence="7">NDH-1 shuttles electrons from NADH, via FMN and iron-sulfur (Fe-S) centers, to quinones in the respiratory chain. The immediate electron acceptor for the enzyme in this species is believed to be a menaquinone. Couples the redox reaction to proton translocation (for every two electrons transferred, four hydrogen ions are translocated across the cytoplasmic membrane), and thus conserves the redox energy in a proton gradient.</text>
</comment>
<dbReference type="PANTHER" id="PTHR11058:SF9">
    <property type="entry name" value="NADH-UBIQUINONE OXIDOREDUCTASE CHAIN 3"/>
    <property type="match status" value="1"/>
</dbReference>
<gene>
    <name evidence="9" type="primary">ndhC</name>
    <name evidence="7" type="synonym">nuoA</name>
    <name evidence="9" type="ORF">IDJ76_16905</name>
</gene>
<dbReference type="InterPro" id="IPR023043">
    <property type="entry name" value="NAD(P)H_OxRDtase_bac/plastid"/>
</dbReference>
<comment type="subcellular location">
    <subcellularLocation>
        <location evidence="7 8">Cell membrane</location>
        <topology evidence="7 8">Multi-pass membrane protein</topology>
    </subcellularLocation>
    <subcellularLocation>
        <location evidence="1">Membrane</location>
        <topology evidence="1">Multi-pass membrane protein</topology>
    </subcellularLocation>
</comment>
<keyword evidence="3 7" id="KW-0813">Transport</keyword>
<evidence type="ECO:0000256" key="4">
    <source>
        <dbReference type="ARBA" id="ARBA00022692"/>
    </source>
</evidence>
<keyword evidence="7" id="KW-1278">Translocase</keyword>
<reference evidence="9" key="1">
    <citation type="submission" date="2020-09" db="EMBL/GenBank/DDBJ databases">
        <title>Novel species of Mucilaginibacter isolated from a glacier on the Tibetan Plateau.</title>
        <authorList>
            <person name="Liu Q."/>
            <person name="Xin Y.-H."/>
        </authorList>
    </citation>
    <scope>NUCLEOTIDE SEQUENCE</scope>
    <source>
        <strain evidence="9">ZB1P21</strain>
    </source>
</reference>
<feature type="transmembrane region" description="Helical" evidence="7">
    <location>
        <begin position="13"/>
        <end position="34"/>
    </location>
</feature>
<keyword evidence="7 8" id="KW-0520">NAD</keyword>
<dbReference type="GO" id="GO:0050136">
    <property type="term" value="F:NADH dehydrogenase (quinone) (non-electrogenic) activity"/>
    <property type="evidence" value="ECO:0007669"/>
    <property type="project" value="UniProtKB-UniRule"/>
</dbReference>
<accession>A0A926NZZ4</accession>
<organism evidence="9 10">
    <name type="scientific">Mucilaginibacter glaciei</name>
    <dbReference type="NCBI Taxonomy" id="2772109"/>
    <lineage>
        <taxon>Bacteria</taxon>
        <taxon>Pseudomonadati</taxon>
        <taxon>Bacteroidota</taxon>
        <taxon>Sphingobacteriia</taxon>
        <taxon>Sphingobacteriales</taxon>
        <taxon>Sphingobacteriaceae</taxon>
        <taxon>Mucilaginibacter</taxon>
    </lineage>
</organism>
<keyword evidence="7" id="KW-1003">Cell membrane</keyword>
<keyword evidence="7 8" id="KW-0874">Quinone</keyword>
<evidence type="ECO:0000313" key="10">
    <source>
        <dbReference type="Proteomes" id="UP000619078"/>
    </source>
</evidence>
<dbReference type="HAMAP" id="MF_01394">
    <property type="entry name" value="NDH1_NuoA"/>
    <property type="match status" value="1"/>
</dbReference>
<evidence type="ECO:0000256" key="1">
    <source>
        <dbReference type="ARBA" id="ARBA00004141"/>
    </source>
</evidence>
<evidence type="ECO:0000256" key="2">
    <source>
        <dbReference type="ARBA" id="ARBA00008472"/>
    </source>
</evidence>
<evidence type="ECO:0000256" key="6">
    <source>
        <dbReference type="ARBA" id="ARBA00023136"/>
    </source>
</evidence>
<dbReference type="Pfam" id="PF00507">
    <property type="entry name" value="Oxidored_q4"/>
    <property type="match status" value="1"/>
</dbReference>
<dbReference type="GO" id="GO:0008137">
    <property type="term" value="F:NADH dehydrogenase (ubiquinone) activity"/>
    <property type="evidence" value="ECO:0007669"/>
    <property type="project" value="InterPro"/>
</dbReference>
<dbReference type="InterPro" id="IPR000440">
    <property type="entry name" value="NADH_UbQ/plastoQ_OxRdtase_su3"/>
</dbReference>
<comment type="subunit">
    <text evidence="7">NDH-1 is composed of 14 different subunits. Subunits NuoA, H, J, K, L, M, N constitute the membrane sector of the complex.</text>
</comment>
<evidence type="ECO:0000313" key="9">
    <source>
        <dbReference type="EMBL" id="MBD1394789.1"/>
    </source>
</evidence>
<dbReference type="GO" id="GO:0005886">
    <property type="term" value="C:plasma membrane"/>
    <property type="evidence" value="ECO:0007669"/>
    <property type="project" value="UniProtKB-SubCell"/>
</dbReference>
<dbReference type="GO" id="GO:0048038">
    <property type="term" value="F:quinone binding"/>
    <property type="evidence" value="ECO:0007669"/>
    <property type="project" value="UniProtKB-KW"/>
</dbReference>
<keyword evidence="4 7" id="KW-0812">Transmembrane</keyword>
<protein>
    <recommendedName>
        <fullName evidence="7">NADH-quinone oxidoreductase subunit A</fullName>
        <ecNumber evidence="7">7.1.1.-</ecNumber>
    </recommendedName>
    <alternativeName>
        <fullName evidence="7">NADH dehydrogenase I subunit A</fullName>
    </alternativeName>
    <alternativeName>
        <fullName evidence="7">NDH-1 subunit A</fullName>
    </alternativeName>
    <alternativeName>
        <fullName evidence="7">NUO1</fullName>
    </alternativeName>
</protein>
<dbReference type="PANTHER" id="PTHR11058">
    <property type="entry name" value="NADH-UBIQUINONE OXIDOREDUCTASE CHAIN 3"/>
    <property type="match status" value="1"/>
</dbReference>